<dbReference type="PANTHER" id="PTHR16134:SF119">
    <property type="entry name" value="AT02038P-RELATED"/>
    <property type="match status" value="1"/>
</dbReference>
<dbReference type="InterPro" id="IPR036047">
    <property type="entry name" value="F-box-like_dom_sf"/>
</dbReference>
<feature type="domain" description="F-box" evidence="2">
    <location>
        <begin position="8"/>
        <end position="47"/>
    </location>
</feature>
<accession>A0A9P5SH75</accession>
<evidence type="ECO:0000313" key="4">
    <source>
        <dbReference type="Proteomes" id="UP000696485"/>
    </source>
</evidence>
<keyword evidence="4" id="KW-1185">Reference proteome</keyword>
<dbReference type="EMBL" id="JAAAUY010000824">
    <property type="protein sequence ID" value="KAF9326111.1"/>
    <property type="molecule type" value="Genomic_DNA"/>
</dbReference>
<gene>
    <name evidence="3" type="ORF">BG006_010433</name>
</gene>
<sequence>MSAIFDIPELVLTIANYLDPKDLARAVRVNKAWHRDMIPLLWHTIDFKDSFAPPPAPPPAPVFSSPDARRALTKYGHHIRIIRSRSFEIVESLMTSAPGCTLLTTLELLDFAEDEFDDWEDIDHATVVVNVQGTHEASPTTEEGAAGSSTNPEVDDPNQDQNQQEDMQDVNTLVITHDDTEVDDVYRSSVTRWKPDRLDLLLTLLHRNPGLEHFVMYDFPSFHESAIRALLSERLPSLRVLDLGSPASGMVSSRLFALFLEGLSRRVEKMSLTIRNLAEDLTFAPDDPRASLQYGLEEPTLEEKEEEEEQAQDNNTADYGIRTLTIYGDLAQHGVTRALLPFLRHCPELESLTMREYFWTSQPQYIEALRRHCPVLQHLCVFLGDASDREIAATLRASRAGWKTLEMSFAVGFGGLSSQVIVQDHAATLTRLNIEGCGRFSSALLQRLLETAPNLKRLEAVSESSVSHTIDPWLEARDVSAGVNWVCLGLERFRLKIRVPRPEVVVTERYVQTTGSFTTGSTTAAAGGSGEVLDRMPQVSQEECRLLQQEVYRQLGRLVHLRQLWLGNDSDQDYSNAQQYIVQIAEEEKKKLIADSRFQADCLEMTRASGLESLSGLKELESVDISRMACFLELQDVQWMTQAWPQLKTLAGLRADEDLWNDENERWLTGQRPDILLDIEFE</sequence>
<dbReference type="Gene3D" id="3.80.10.10">
    <property type="entry name" value="Ribonuclease Inhibitor"/>
    <property type="match status" value="1"/>
</dbReference>
<dbReference type="InterPro" id="IPR001810">
    <property type="entry name" value="F-box_dom"/>
</dbReference>
<dbReference type="SUPFAM" id="SSF52047">
    <property type="entry name" value="RNI-like"/>
    <property type="match status" value="1"/>
</dbReference>
<name>A0A9P5SH75_9FUNG</name>
<dbReference type="Pfam" id="PF12937">
    <property type="entry name" value="F-box-like"/>
    <property type="match status" value="1"/>
</dbReference>
<evidence type="ECO:0000256" key="1">
    <source>
        <dbReference type="SAM" id="MobiDB-lite"/>
    </source>
</evidence>
<feature type="region of interest" description="Disordered" evidence="1">
    <location>
        <begin position="134"/>
        <end position="162"/>
    </location>
</feature>
<dbReference type="Gene3D" id="1.20.1280.50">
    <property type="match status" value="1"/>
</dbReference>
<comment type="caution">
    <text evidence="3">The sequence shown here is derived from an EMBL/GenBank/DDBJ whole genome shotgun (WGS) entry which is preliminary data.</text>
</comment>
<dbReference type="SUPFAM" id="SSF81383">
    <property type="entry name" value="F-box domain"/>
    <property type="match status" value="1"/>
</dbReference>
<dbReference type="Proteomes" id="UP000696485">
    <property type="component" value="Unassembled WGS sequence"/>
</dbReference>
<dbReference type="InterPro" id="IPR032675">
    <property type="entry name" value="LRR_dom_sf"/>
</dbReference>
<proteinExistence type="predicted"/>
<dbReference type="AlphaFoldDB" id="A0A9P5SH75"/>
<evidence type="ECO:0000259" key="2">
    <source>
        <dbReference type="Pfam" id="PF12937"/>
    </source>
</evidence>
<protein>
    <recommendedName>
        <fullName evidence="2">F-box domain-containing protein</fullName>
    </recommendedName>
</protein>
<dbReference type="CDD" id="cd09917">
    <property type="entry name" value="F-box_SF"/>
    <property type="match status" value="1"/>
</dbReference>
<evidence type="ECO:0000313" key="3">
    <source>
        <dbReference type="EMBL" id="KAF9326111.1"/>
    </source>
</evidence>
<reference evidence="3" key="1">
    <citation type="journal article" date="2020" name="Fungal Divers.">
        <title>Resolving the Mortierellaceae phylogeny through synthesis of multi-gene phylogenetics and phylogenomics.</title>
        <authorList>
            <person name="Vandepol N."/>
            <person name="Liber J."/>
            <person name="Desiro A."/>
            <person name="Na H."/>
            <person name="Kennedy M."/>
            <person name="Barry K."/>
            <person name="Grigoriev I.V."/>
            <person name="Miller A.N."/>
            <person name="O'Donnell K."/>
            <person name="Stajich J.E."/>
            <person name="Bonito G."/>
        </authorList>
    </citation>
    <scope>NUCLEOTIDE SEQUENCE</scope>
    <source>
        <strain evidence="3">NVP1</strain>
    </source>
</reference>
<organism evidence="3 4">
    <name type="scientific">Podila minutissima</name>
    <dbReference type="NCBI Taxonomy" id="64525"/>
    <lineage>
        <taxon>Eukaryota</taxon>
        <taxon>Fungi</taxon>
        <taxon>Fungi incertae sedis</taxon>
        <taxon>Mucoromycota</taxon>
        <taxon>Mortierellomycotina</taxon>
        <taxon>Mortierellomycetes</taxon>
        <taxon>Mortierellales</taxon>
        <taxon>Mortierellaceae</taxon>
        <taxon>Podila</taxon>
    </lineage>
</organism>
<dbReference type="PANTHER" id="PTHR16134">
    <property type="entry name" value="F-BOX/TPR REPEAT PROTEIN POF3"/>
    <property type="match status" value="1"/>
</dbReference>